<sequence length="75" mass="8112">CCVSWGSSRVAAAVRVGDSASPPLHLLPQPVQAHLVLHAAAATTQNITRLKLTLFSFISFRILFYINVVKKHAAT</sequence>
<evidence type="ECO:0000313" key="1">
    <source>
        <dbReference type="EMBL" id="BAM20850.1"/>
    </source>
</evidence>
<dbReference type="AlphaFoldDB" id="I4DSG0"/>
<accession>I4DSG0</accession>
<dbReference type="EMBL" id="AK405730">
    <property type="protein sequence ID" value="BAM20850.1"/>
    <property type="molecule type" value="mRNA"/>
</dbReference>
<proteinExistence type="evidence at transcript level"/>
<name>I4DSG0_PAPPL</name>
<feature type="non-terminal residue" evidence="1">
    <location>
        <position position="1"/>
    </location>
</feature>
<organism evidence="1">
    <name type="scientific">Papilio polytes</name>
    <name type="common">Common mormon</name>
    <name type="synonym">Swallowtail butterfly</name>
    <dbReference type="NCBI Taxonomy" id="76194"/>
    <lineage>
        <taxon>Eukaryota</taxon>
        <taxon>Metazoa</taxon>
        <taxon>Ecdysozoa</taxon>
        <taxon>Arthropoda</taxon>
        <taxon>Hexapoda</taxon>
        <taxon>Insecta</taxon>
        <taxon>Pterygota</taxon>
        <taxon>Neoptera</taxon>
        <taxon>Endopterygota</taxon>
        <taxon>Lepidoptera</taxon>
        <taxon>Glossata</taxon>
        <taxon>Ditrysia</taxon>
        <taxon>Papilionoidea</taxon>
        <taxon>Papilionidae</taxon>
        <taxon>Papilioninae</taxon>
        <taxon>Papilio</taxon>
    </lineage>
</organism>
<reference evidence="1" key="1">
    <citation type="journal article" date="2012" name="BMC Biol.">
        <title>Comprehensive microarray-based analysis for stage-specific larval camouflage pattern-associated genes in the swallowtail butterfly, Papilio xuthus.</title>
        <authorList>
            <person name="Futahashi R."/>
            <person name="Shirataki H."/>
            <person name="Narita T."/>
            <person name="Mita K."/>
            <person name="Fujiwara H."/>
        </authorList>
    </citation>
    <scope>NUCLEOTIDE SEQUENCE</scope>
    <source>
        <tissue evidence="1">Epidermis</tissue>
    </source>
</reference>
<protein>
    <submittedName>
        <fullName evidence="1">Uncharacterized protein</fullName>
    </submittedName>
</protein>